<comment type="caution">
    <text evidence="3">The sequence shown here is derived from an EMBL/GenBank/DDBJ whole genome shotgun (WGS) entry which is preliminary data.</text>
</comment>
<dbReference type="EMBL" id="BAAAYN010000018">
    <property type="protein sequence ID" value="GAA3387593.1"/>
    <property type="molecule type" value="Genomic_DNA"/>
</dbReference>
<name>A0ABP6SX17_9ACTN</name>
<gene>
    <name evidence="3" type="ORF">GCM10020369_30680</name>
</gene>
<dbReference type="InterPro" id="IPR003615">
    <property type="entry name" value="HNH_nuc"/>
</dbReference>
<keyword evidence="4" id="KW-1185">Reference proteome</keyword>
<accession>A0ABP6SX17</accession>
<feature type="domain" description="HNH nuclease" evidence="2">
    <location>
        <begin position="395"/>
        <end position="447"/>
    </location>
</feature>
<dbReference type="Proteomes" id="UP001501676">
    <property type="component" value="Unassembled WGS sequence"/>
</dbReference>
<dbReference type="SMART" id="SM00507">
    <property type="entry name" value="HNHc"/>
    <property type="match status" value="1"/>
</dbReference>
<organism evidence="3 4">
    <name type="scientific">Cryptosporangium minutisporangium</name>
    <dbReference type="NCBI Taxonomy" id="113569"/>
    <lineage>
        <taxon>Bacteria</taxon>
        <taxon>Bacillati</taxon>
        <taxon>Actinomycetota</taxon>
        <taxon>Actinomycetes</taxon>
        <taxon>Cryptosporangiales</taxon>
        <taxon>Cryptosporangiaceae</taxon>
        <taxon>Cryptosporangium</taxon>
    </lineage>
</organism>
<dbReference type="Pfam" id="PF02720">
    <property type="entry name" value="DUF222"/>
    <property type="match status" value="1"/>
</dbReference>
<reference evidence="4" key="1">
    <citation type="journal article" date="2019" name="Int. J. Syst. Evol. Microbiol.">
        <title>The Global Catalogue of Microorganisms (GCM) 10K type strain sequencing project: providing services to taxonomists for standard genome sequencing and annotation.</title>
        <authorList>
            <consortium name="The Broad Institute Genomics Platform"/>
            <consortium name="The Broad Institute Genome Sequencing Center for Infectious Disease"/>
            <person name="Wu L."/>
            <person name="Ma J."/>
        </authorList>
    </citation>
    <scope>NUCLEOTIDE SEQUENCE [LARGE SCALE GENOMIC DNA]</scope>
    <source>
        <strain evidence="4">JCM 9458</strain>
    </source>
</reference>
<evidence type="ECO:0000313" key="3">
    <source>
        <dbReference type="EMBL" id="GAA3387593.1"/>
    </source>
</evidence>
<dbReference type="RefSeq" id="WP_345728762.1">
    <property type="nucleotide sequence ID" value="NZ_BAAAYN010000018.1"/>
</dbReference>
<dbReference type="InterPro" id="IPR003870">
    <property type="entry name" value="DUF222"/>
</dbReference>
<dbReference type="CDD" id="cd00085">
    <property type="entry name" value="HNHc"/>
    <property type="match status" value="1"/>
</dbReference>
<sequence>MGTDFDFLQLRTIRPGPELVGVLTALDPMPRSGLDANGLPEALPDAADQVVIAQAWQRVIAWADARLNAAILDVAGRSAEADEEDWGREEVAAALRMSNAGAADRIDVARALSGRRFLTGRALAEGRITYRHAAEIANGLQPLEDDDLAAEAEARLLDAASKKTPAQTATRARKEVIKADPEGADKRAKRARTGRRVDFLPLPDAMTELRAFLPAEGAARIRIALNQLAGRSRFAGDKRTIDQRRADALVALSELGLLAADQRAWLPETTSPDGRPSDASGAPPPGADPTGTDTDTDTDDPDPGAASDAFLRRWARAVRAIVTGRRAAPPRVALVAPLSTALRGTHEPGDLTGYGPVPPSIVRELAGDGRWEKWLADRRGVVADLGRSVYRPSTSLAALVRANYPTCMFPGCSQPSYRCDLDHNVRRIDGGTTGRANLVPLCRRHHRAKDEAGWQIDHDVEQRTCTWISPAGHSYTVQAPGYDVETSPFDCSDRDDPVSPSLASVVAAPVATSDVDDDPPPF</sequence>
<proteinExistence type="predicted"/>
<evidence type="ECO:0000259" key="2">
    <source>
        <dbReference type="SMART" id="SM00507"/>
    </source>
</evidence>
<feature type="region of interest" description="Disordered" evidence="1">
    <location>
        <begin position="267"/>
        <end position="308"/>
    </location>
</feature>
<evidence type="ECO:0000256" key="1">
    <source>
        <dbReference type="SAM" id="MobiDB-lite"/>
    </source>
</evidence>
<evidence type="ECO:0000313" key="4">
    <source>
        <dbReference type="Proteomes" id="UP001501676"/>
    </source>
</evidence>
<protein>
    <recommendedName>
        <fullName evidence="2">HNH nuclease domain-containing protein</fullName>
    </recommendedName>
</protein>
<dbReference type="Gene3D" id="1.10.30.50">
    <property type="match status" value="1"/>
</dbReference>